<dbReference type="HOGENOM" id="CLU_882706_0_0_1"/>
<evidence type="ECO:0000256" key="1">
    <source>
        <dbReference type="ARBA" id="ARBA00022670"/>
    </source>
</evidence>
<comment type="cofactor">
    <cofactor evidence="6">
        <name>Zn(2+)</name>
        <dbReference type="ChEBI" id="CHEBI:29105"/>
    </cofactor>
    <text evidence="6">Binds 2 Zn(2+) ions per subunit.</text>
</comment>
<evidence type="ECO:0000256" key="7">
    <source>
        <dbReference type="SAM" id="MobiDB-lite"/>
    </source>
</evidence>
<feature type="binding site" evidence="6">
    <location>
        <position position="115"/>
    </location>
    <ligand>
        <name>Ca(2+)</name>
        <dbReference type="ChEBI" id="CHEBI:29108"/>
        <label>1</label>
    </ligand>
</feature>
<dbReference type="PRINTS" id="PR00138">
    <property type="entry name" value="MATRIXIN"/>
</dbReference>
<reference evidence="10" key="2">
    <citation type="submission" date="2013-04" db="EMBL/GenBank/DDBJ databases">
        <title>Genomic mechanisms accounting for the adaptation to parasitism in nematode-trapping fungi.</title>
        <authorList>
            <person name="Ahren D.G."/>
        </authorList>
    </citation>
    <scope>NUCLEOTIDE SEQUENCE [LARGE SCALE GENOMIC DNA]</scope>
    <source>
        <strain evidence="10">CBS 200.50</strain>
    </source>
</reference>
<feature type="binding site" evidence="6">
    <location>
        <position position="134"/>
    </location>
    <ligand>
        <name>Zn(2+)</name>
        <dbReference type="ChEBI" id="CHEBI:29105"/>
        <label>2</label>
        <note>catalytic</note>
    </ligand>
</feature>
<keyword evidence="10" id="KW-1185">Reference proteome</keyword>
<feature type="region of interest" description="Disordered" evidence="7">
    <location>
        <begin position="176"/>
        <end position="264"/>
    </location>
</feature>
<keyword evidence="4 6" id="KW-0862">Zinc</keyword>
<keyword evidence="6" id="KW-0106">Calcium</keyword>
<dbReference type="GO" id="GO:0008270">
    <property type="term" value="F:zinc ion binding"/>
    <property type="evidence" value="ECO:0007669"/>
    <property type="project" value="InterPro"/>
</dbReference>
<feature type="binding site" evidence="6">
    <location>
        <position position="152"/>
    </location>
    <ligand>
        <name>Zn(2+)</name>
        <dbReference type="ChEBI" id="CHEBI:29105"/>
        <label>2</label>
        <note>catalytic</note>
    </ligand>
</feature>
<evidence type="ECO:0000256" key="6">
    <source>
        <dbReference type="PIRSR" id="PIRSR621190-2"/>
    </source>
</evidence>
<keyword evidence="3" id="KW-0378">Hydrolase</keyword>
<dbReference type="InterPro" id="IPR021190">
    <property type="entry name" value="Pept_M10A"/>
</dbReference>
<gene>
    <name evidence="9" type="ORF">H072_8719</name>
</gene>
<dbReference type="GO" id="GO:0006508">
    <property type="term" value="P:proteolysis"/>
    <property type="evidence" value="ECO:0007669"/>
    <property type="project" value="UniProtKB-KW"/>
</dbReference>
<comment type="cofactor">
    <cofactor evidence="6">
        <name>Ca(2+)</name>
        <dbReference type="ChEBI" id="CHEBI:29108"/>
    </cofactor>
    <text evidence="6">Can bind about 5 Ca(2+) ions per subunit.</text>
</comment>
<dbReference type="Proteomes" id="UP000015100">
    <property type="component" value="Unassembled WGS sequence"/>
</dbReference>
<dbReference type="SUPFAM" id="SSF55486">
    <property type="entry name" value="Metalloproteases ('zincins'), catalytic domain"/>
    <property type="match status" value="1"/>
</dbReference>
<dbReference type="InterPro" id="IPR024079">
    <property type="entry name" value="MetalloPept_cat_dom_sf"/>
</dbReference>
<evidence type="ECO:0000256" key="5">
    <source>
        <dbReference type="PIRSR" id="PIRSR621190-1"/>
    </source>
</evidence>
<dbReference type="Gene3D" id="3.40.390.10">
    <property type="entry name" value="Collagenase (Catalytic Domain)"/>
    <property type="match status" value="1"/>
</dbReference>
<evidence type="ECO:0000256" key="2">
    <source>
        <dbReference type="ARBA" id="ARBA00022723"/>
    </source>
</evidence>
<protein>
    <recommendedName>
        <fullName evidence="8">Peptidase M10 metallopeptidase domain-containing protein</fullName>
    </recommendedName>
</protein>
<dbReference type="OrthoDB" id="406838at2759"/>
<feature type="compositionally biased region" description="Polar residues" evidence="7">
    <location>
        <begin position="230"/>
        <end position="259"/>
    </location>
</feature>
<dbReference type="GO" id="GO:0004222">
    <property type="term" value="F:metalloendopeptidase activity"/>
    <property type="evidence" value="ECO:0007669"/>
    <property type="project" value="InterPro"/>
</dbReference>
<dbReference type="STRING" id="1284197.S8A464"/>
<dbReference type="EMBL" id="AQGS01000631">
    <property type="protein sequence ID" value="EPS37579.1"/>
    <property type="molecule type" value="Genomic_DNA"/>
</dbReference>
<evidence type="ECO:0000256" key="3">
    <source>
        <dbReference type="ARBA" id="ARBA00022801"/>
    </source>
</evidence>
<keyword evidence="2 6" id="KW-0479">Metal-binding</keyword>
<organism evidence="9 10">
    <name type="scientific">Dactylellina haptotyla (strain CBS 200.50)</name>
    <name type="common">Nematode-trapping fungus</name>
    <name type="synonym">Monacrosporium haptotylum</name>
    <dbReference type="NCBI Taxonomy" id="1284197"/>
    <lineage>
        <taxon>Eukaryota</taxon>
        <taxon>Fungi</taxon>
        <taxon>Dikarya</taxon>
        <taxon>Ascomycota</taxon>
        <taxon>Pezizomycotina</taxon>
        <taxon>Orbiliomycetes</taxon>
        <taxon>Orbiliales</taxon>
        <taxon>Orbiliaceae</taxon>
        <taxon>Dactylellina</taxon>
    </lineage>
</organism>
<feature type="binding site" evidence="6">
    <location>
        <position position="138"/>
    </location>
    <ligand>
        <name>Zn(2+)</name>
        <dbReference type="ChEBI" id="CHEBI:29105"/>
        <label>2</label>
        <note>catalytic</note>
    </ligand>
</feature>
<feature type="compositionally biased region" description="Low complexity" evidence="7">
    <location>
        <begin position="182"/>
        <end position="229"/>
    </location>
</feature>
<comment type="caution">
    <text evidence="9">The sequence shown here is derived from an EMBL/GenBank/DDBJ whole genome shotgun (WGS) entry which is preliminary data.</text>
</comment>
<reference evidence="9 10" key="1">
    <citation type="journal article" date="2013" name="PLoS Genet.">
        <title>Genomic mechanisms accounting for the adaptation to parasitism in nematode-trapping fungi.</title>
        <authorList>
            <person name="Meerupati T."/>
            <person name="Andersson K.M."/>
            <person name="Friman E."/>
            <person name="Kumar D."/>
            <person name="Tunlid A."/>
            <person name="Ahren D."/>
        </authorList>
    </citation>
    <scope>NUCLEOTIDE SEQUENCE [LARGE SCALE GENOMIC DNA]</scope>
    <source>
        <strain evidence="9 10">CBS 200.50</strain>
    </source>
</reference>
<keyword evidence="1" id="KW-0645">Protease</keyword>
<dbReference type="PANTHER" id="PTHR10201">
    <property type="entry name" value="MATRIX METALLOPROTEINASE"/>
    <property type="match status" value="1"/>
</dbReference>
<dbReference type="GO" id="GO:0031012">
    <property type="term" value="C:extracellular matrix"/>
    <property type="evidence" value="ECO:0007669"/>
    <property type="project" value="InterPro"/>
</dbReference>
<evidence type="ECO:0000256" key="4">
    <source>
        <dbReference type="ARBA" id="ARBA00022833"/>
    </source>
</evidence>
<feature type="active site" evidence="5">
    <location>
        <position position="135"/>
    </location>
</feature>
<evidence type="ECO:0000259" key="8">
    <source>
        <dbReference type="Pfam" id="PF00413"/>
    </source>
</evidence>
<sequence length="308" mass="34226">MEFTCGHGHGLGRRQATPDATRKWPQGFAFKWRLNGVIRGMDTAAMEAGISRALDKWAALGSFTFTKDASNPNVIITIVNRDGQQSAFNNKFTLGYSGVGPQTYGNLTGYVQLNDTSTGANRWNPANFHDLFLHEFGHVIGLGHAYDQEAIMAASVRPKGGQERPLTQTDISKYRQFYSGYPTGPSQNPTTTQPNNQYTQPTQTPATKYPTGNNNNSNTGYPTNPNNGSYQRPNNGSYQRPNNGSYQTPNNGSSQTPGTKNREICDNAHNQCTLSQYRKRLATIKPRQDYSYDPCRPEWEACMKKQGF</sequence>
<evidence type="ECO:0000313" key="9">
    <source>
        <dbReference type="EMBL" id="EPS37579.1"/>
    </source>
</evidence>
<feature type="binding site" evidence="6">
    <location>
        <position position="144"/>
    </location>
    <ligand>
        <name>Zn(2+)</name>
        <dbReference type="ChEBI" id="CHEBI:29105"/>
        <label>2</label>
        <note>catalytic</note>
    </ligand>
</feature>
<dbReference type="Pfam" id="PF00413">
    <property type="entry name" value="Peptidase_M10"/>
    <property type="match status" value="1"/>
</dbReference>
<accession>S8A464</accession>
<feature type="region of interest" description="Disordered" evidence="7">
    <location>
        <begin position="1"/>
        <end position="20"/>
    </location>
</feature>
<feature type="domain" description="Peptidase M10 metallopeptidase" evidence="8">
    <location>
        <begin position="29"/>
        <end position="178"/>
    </location>
</feature>
<dbReference type="InterPro" id="IPR001818">
    <property type="entry name" value="Pept_M10_metallopeptidase"/>
</dbReference>
<feature type="binding site" evidence="6">
    <location>
        <position position="94"/>
    </location>
    <ligand>
        <name>Ca(2+)</name>
        <dbReference type="ChEBI" id="CHEBI:29108"/>
        <label>3</label>
    </ligand>
</feature>
<feature type="binding site" evidence="6">
    <location>
        <position position="106"/>
    </location>
    <ligand>
        <name>Ca(2+)</name>
        <dbReference type="ChEBI" id="CHEBI:29108"/>
        <label>2</label>
    </ligand>
</feature>
<evidence type="ECO:0000313" key="10">
    <source>
        <dbReference type="Proteomes" id="UP000015100"/>
    </source>
</evidence>
<proteinExistence type="predicted"/>
<dbReference type="AlphaFoldDB" id="S8A464"/>
<name>S8A464_DACHA</name>